<reference evidence="3 4" key="1">
    <citation type="journal article" date="2023" name="Sci. Data">
        <title>Genome assembly of the Korean intertidal mud-creeper Batillaria attramentaria.</title>
        <authorList>
            <person name="Patra A.K."/>
            <person name="Ho P.T."/>
            <person name="Jun S."/>
            <person name="Lee S.J."/>
            <person name="Kim Y."/>
            <person name="Won Y.J."/>
        </authorList>
    </citation>
    <scope>NUCLEOTIDE SEQUENCE [LARGE SCALE GENOMIC DNA]</scope>
    <source>
        <strain evidence="3">Wonlab-2016</strain>
    </source>
</reference>
<organism evidence="3 4">
    <name type="scientific">Batillaria attramentaria</name>
    <dbReference type="NCBI Taxonomy" id="370345"/>
    <lineage>
        <taxon>Eukaryota</taxon>
        <taxon>Metazoa</taxon>
        <taxon>Spiralia</taxon>
        <taxon>Lophotrochozoa</taxon>
        <taxon>Mollusca</taxon>
        <taxon>Gastropoda</taxon>
        <taxon>Caenogastropoda</taxon>
        <taxon>Sorbeoconcha</taxon>
        <taxon>Cerithioidea</taxon>
        <taxon>Batillariidae</taxon>
        <taxon>Batillaria</taxon>
    </lineage>
</organism>
<dbReference type="SUPFAM" id="SSF49742">
    <property type="entry name" value="PHM/PNGase F"/>
    <property type="match status" value="1"/>
</dbReference>
<dbReference type="PANTHER" id="PTHR10157:SF23">
    <property type="entry name" value="MOXD1 HOMOLOG 1"/>
    <property type="match status" value="1"/>
</dbReference>
<evidence type="ECO:0000256" key="1">
    <source>
        <dbReference type="ARBA" id="ARBA00023157"/>
    </source>
</evidence>
<dbReference type="InterPro" id="IPR008977">
    <property type="entry name" value="PHM/PNGase_F_dom_sf"/>
</dbReference>
<evidence type="ECO:0000313" key="3">
    <source>
        <dbReference type="EMBL" id="KAK7475432.1"/>
    </source>
</evidence>
<proteinExistence type="predicted"/>
<evidence type="ECO:0000259" key="2">
    <source>
        <dbReference type="Pfam" id="PF03712"/>
    </source>
</evidence>
<feature type="non-terminal residue" evidence="3">
    <location>
        <position position="1"/>
    </location>
</feature>
<feature type="domain" description="Copper type II ascorbate-dependent monooxygenase C-terminal" evidence="2">
    <location>
        <begin position="7"/>
        <end position="91"/>
    </location>
</feature>
<dbReference type="InterPro" id="IPR024548">
    <property type="entry name" value="Cu2_monoox_C"/>
</dbReference>
<name>A0ABD0JK79_9CAEN</name>
<dbReference type="InterPro" id="IPR000945">
    <property type="entry name" value="DBH-like"/>
</dbReference>
<keyword evidence="4" id="KW-1185">Reference proteome</keyword>
<dbReference type="InterPro" id="IPR014784">
    <property type="entry name" value="Cu2_ascorb_mOase-like_C"/>
</dbReference>
<gene>
    <name evidence="3" type="ORF">BaRGS_00033313</name>
</gene>
<protein>
    <recommendedName>
        <fullName evidence="2">Copper type II ascorbate-dependent monooxygenase C-terminal domain-containing protein</fullName>
    </recommendedName>
</protein>
<evidence type="ECO:0000313" key="4">
    <source>
        <dbReference type="Proteomes" id="UP001519460"/>
    </source>
</evidence>
<accession>A0ABD0JK79</accession>
<dbReference type="AlphaFoldDB" id="A0ABD0JK79"/>
<keyword evidence="1" id="KW-1015">Disulfide bond</keyword>
<dbReference type="Proteomes" id="UP001519460">
    <property type="component" value="Unassembled WGS sequence"/>
</dbReference>
<dbReference type="EMBL" id="JACVVK020000406">
    <property type="protein sequence ID" value="KAK7475432.1"/>
    <property type="molecule type" value="Genomic_DNA"/>
</dbReference>
<dbReference type="Gene3D" id="2.60.120.230">
    <property type="match status" value="1"/>
</dbReference>
<sequence length="252" mass="28074">KHQRLELLRNGTEAQDLAWDQTYDYDSPVAHRLDPPVALHPGDEIRTTCTFNRPSSGQPVCYGDGTSDEMCFGFLTYFPLQPMLQPWCTSRRSLISCERTLPQLWDRPIANCSWRSFIRPPSAEALRIIGKVLGACYANERLVCSDACRKVLGEVRQHPCFVGDIGYYVVNKIGSREEGVPFAKAWFTCNCDRKFDYCERKTEHGLLGEDQDTLCAVAGSSTGAATQTCLAGRLVALSLVLCTVVVRPTLLS</sequence>
<dbReference type="Pfam" id="PF03712">
    <property type="entry name" value="Cu2_monoox_C"/>
    <property type="match status" value="1"/>
</dbReference>
<comment type="caution">
    <text evidence="3">The sequence shown here is derived from an EMBL/GenBank/DDBJ whole genome shotgun (WGS) entry which is preliminary data.</text>
</comment>
<dbReference type="PANTHER" id="PTHR10157">
    <property type="entry name" value="DOPAMINE BETA HYDROXYLASE RELATED"/>
    <property type="match status" value="1"/>
</dbReference>